<dbReference type="Proteomes" id="UP000234585">
    <property type="component" value="Unassembled WGS sequence"/>
</dbReference>
<keyword evidence="2" id="KW-1185">Reference proteome</keyword>
<dbReference type="OrthoDB" id="10517382at2759"/>
<dbReference type="GeneID" id="36526090"/>
<gene>
    <name evidence="1" type="ORF">BDW47DRAFT_39982</name>
</gene>
<name>A0A2I2F915_ASPCN</name>
<evidence type="ECO:0000313" key="2">
    <source>
        <dbReference type="Proteomes" id="UP000234585"/>
    </source>
</evidence>
<dbReference type="AlphaFoldDB" id="A0A2I2F915"/>
<organism evidence="1 2">
    <name type="scientific">Aspergillus candidus</name>
    <dbReference type="NCBI Taxonomy" id="41067"/>
    <lineage>
        <taxon>Eukaryota</taxon>
        <taxon>Fungi</taxon>
        <taxon>Dikarya</taxon>
        <taxon>Ascomycota</taxon>
        <taxon>Pezizomycotina</taxon>
        <taxon>Eurotiomycetes</taxon>
        <taxon>Eurotiomycetidae</taxon>
        <taxon>Eurotiales</taxon>
        <taxon>Aspergillaceae</taxon>
        <taxon>Aspergillus</taxon>
        <taxon>Aspergillus subgen. Circumdati</taxon>
    </lineage>
</organism>
<dbReference type="RefSeq" id="XP_024671125.1">
    <property type="nucleotide sequence ID" value="XM_024818930.1"/>
</dbReference>
<dbReference type="PROSITE" id="PS51257">
    <property type="entry name" value="PROKAR_LIPOPROTEIN"/>
    <property type="match status" value="1"/>
</dbReference>
<dbReference type="EMBL" id="KZ559145">
    <property type="protein sequence ID" value="PLB37113.1"/>
    <property type="molecule type" value="Genomic_DNA"/>
</dbReference>
<protein>
    <submittedName>
        <fullName evidence="1">Uncharacterized protein</fullName>
    </submittedName>
</protein>
<proteinExistence type="predicted"/>
<reference evidence="1 2" key="1">
    <citation type="submission" date="2017-12" db="EMBL/GenBank/DDBJ databases">
        <authorList>
            <consortium name="DOE Joint Genome Institute"/>
            <person name="Haridas S."/>
            <person name="Kjaerbolling I."/>
            <person name="Vesth T.C."/>
            <person name="Frisvad J.C."/>
            <person name="Nybo J.L."/>
            <person name="Theobald S."/>
            <person name="Kuo A."/>
            <person name="Bowyer P."/>
            <person name="Matsuda Y."/>
            <person name="Mondo S."/>
            <person name="Lyhne E.K."/>
            <person name="Kogle M.E."/>
            <person name="Clum A."/>
            <person name="Lipzen A."/>
            <person name="Salamov A."/>
            <person name="Ngan C.Y."/>
            <person name="Daum C."/>
            <person name="Chiniquy J."/>
            <person name="Barry K."/>
            <person name="LaButti K."/>
            <person name="Simmons B.A."/>
            <person name="Magnuson J.K."/>
            <person name="Mortensen U.H."/>
            <person name="Larsen T.O."/>
            <person name="Grigoriev I.V."/>
            <person name="Baker S.E."/>
            <person name="Andersen M.R."/>
            <person name="Nordberg H.P."/>
            <person name="Cantor M.N."/>
            <person name="Hua S.X."/>
        </authorList>
    </citation>
    <scope>NUCLEOTIDE SEQUENCE [LARGE SCALE GENOMIC DNA]</scope>
    <source>
        <strain evidence="1 2">CBS 102.13</strain>
    </source>
</reference>
<sequence length="72" mass="8350">MDRFGRYSTIHQIMCSCAFSPPHQSSPIEVQTAESRLWGNTSHANSRRFGLISGQWPHHWPCSLRQARVRRT</sequence>
<accession>A0A2I2F915</accession>
<evidence type="ECO:0000313" key="1">
    <source>
        <dbReference type="EMBL" id="PLB37113.1"/>
    </source>
</evidence>